<keyword evidence="4" id="KW-0716">Sensory transduction</keyword>
<evidence type="ECO:0000256" key="9">
    <source>
        <dbReference type="ARBA" id="ARBA00023136"/>
    </source>
</evidence>
<evidence type="ECO:0000256" key="4">
    <source>
        <dbReference type="ARBA" id="ARBA00022606"/>
    </source>
</evidence>
<feature type="transmembrane region" description="Helical" evidence="13">
    <location>
        <begin position="237"/>
        <end position="260"/>
    </location>
</feature>
<feature type="transmembrane region" description="Helical" evidence="13">
    <location>
        <begin position="418"/>
        <end position="444"/>
    </location>
</feature>
<reference evidence="15" key="1">
    <citation type="submission" date="2023-06" db="EMBL/GenBank/DDBJ databases">
        <title>Reference genome for the Northern bat (Eptesicus nilssonii), a most northern bat species.</title>
        <authorList>
            <person name="Laine V.N."/>
            <person name="Pulliainen A.T."/>
            <person name="Lilley T.M."/>
        </authorList>
    </citation>
    <scope>NUCLEOTIDE SEQUENCE</scope>
    <source>
        <strain evidence="15">BLF_Eptnil</strain>
        <tissue evidence="15">Kidney</tissue>
    </source>
</reference>
<name>A0AA40LKP2_CNENI</name>
<dbReference type="PROSITE" id="PS50262">
    <property type="entry name" value="G_PROTEIN_RECEP_F1_2"/>
    <property type="match status" value="3"/>
</dbReference>
<keyword evidence="9 13" id="KW-0472">Membrane</keyword>
<feature type="transmembrane region" description="Helical" evidence="13">
    <location>
        <begin position="679"/>
        <end position="702"/>
    </location>
</feature>
<keyword evidence="7 13" id="KW-1133">Transmembrane helix</keyword>
<evidence type="ECO:0000256" key="7">
    <source>
        <dbReference type="ARBA" id="ARBA00022989"/>
    </source>
</evidence>
<evidence type="ECO:0000256" key="5">
    <source>
        <dbReference type="ARBA" id="ARBA00022692"/>
    </source>
</evidence>
<organism evidence="15 16">
    <name type="scientific">Cnephaeus nilssonii</name>
    <name type="common">Northern bat</name>
    <name type="synonym">Eptesicus nilssonii</name>
    <dbReference type="NCBI Taxonomy" id="3371016"/>
    <lineage>
        <taxon>Eukaryota</taxon>
        <taxon>Metazoa</taxon>
        <taxon>Chordata</taxon>
        <taxon>Craniata</taxon>
        <taxon>Vertebrata</taxon>
        <taxon>Euteleostomi</taxon>
        <taxon>Mammalia</taxon>
        <taxon>Eutheria</taxon>
        <taxon>Laurasiatheria</taxon>
        <taxon>Chiroptera</taxon>
        <taxon>Yangochiroptera</taxon>
        <taxon>Vespertilionidae</taxon>
        <taxon>Cnephaeus</taxon>
    </lineage>
</organism>
<feature type="transmembrane region" description="Helical" evidence="13">
    <location>
        <begin position="357"/>
        <end position="374"/>
    </location>
</feature>
<evidence type="ECO:0000256" key="11">
    <source>
        <dbReference type="ARBA" id="ARBA00023224"/>
    </source>
</evidence>
<feature type="domain" description="G-protein coupled receptors family 1 profile" evidence="14">
    <location>
        <begin position="695"/>
        <end position="944"/>
    </location>
</feature>
<feature type="transmembrane region" description="Helical" evidence="13">
    <location>
        <begin position="958"/>
        <end position="976"/>
    </location>
</feature>
<feature type="transmembrane region" description="Helical" evidence="13">
    <location>
        <begin position="504"/>
        <end position="534"/>
    </location>
</feature>
<protein>
    <recommendedName>
        <fullName evidence="14">G-protein coupled receptors family 1 profile domain-containing protein</fullName>
    </recommendedName>
</protein>
<dbReference type="Gene3D" id="1.20.1070.10">
    <property type="entry name" value="Rhodopsin 7-helix transmembrane proteins"/>
    <property type="match status" value="3"/>
</dbReference>
<comment type="subcellular location">
    <subcellularLocation>
        <location evidence="2">Cell membrane</location>
        <topology evidence="2">Multi-pass membrane protein</topology>
    </subcellularLocation>
</comment>
<dbReference type="EMBL" id="JAULJE010000013">
    <property type="protein sequence ID" value="KAK1335762.1"/>
    <property type="molecule type" value="Genomic_DNA"/>
</dbReference>
<feature type="transmembrane region" description="Helical" evidence="13">
    <location>
        <begin position="98"/>
        <end position="120"/>
    </location>
</feature>
<evidence type="ECO:0000256" key="3">
    <source>
        <dbReference type="ARBA" id="ARBA00022475"/>
    </source>
</evidence>
<gene>
    <name evidence="15" type="ORF">QTO34_003557</name>
</gene>
<comment type="caution">
    <text evidence="15">The sequence shown here is derived from an EMBL/GenBank/DDBJ whole genome shotgun (WGS) entry which is preliminary data.</text>
</comment>
<feature type="domain" description="G-protein coupled receptors family 1 profile" evidence="14">
    <location>
        <begin position="366"/>
        <end position="545"/>
    </location>
</feature>
<sequence length="1064" mass="120921">MKRTNYTLVTEFILLGLADTPELQIILFVLFSVIYTLTIWGNVGMILLIRADSRLHTPMYFFLANLSFVDVCYSSTITPKMLVDLLSEKKTISFAGCFLQLYFFIALATTECILFGLMAYDRYVAICNPLLYPLVMTRNVCLKMAAGALAAGLLNSMVNTSYVSSLPFCSSNVIQHFFCDSPPLFKLSCSDTRLNESIFSTFAGVNMVGVLLVILTSYSYILYSIFRMHSGEGRHKAFSTCVSHLTAIVLFYSTAIYTYLRPSSSYSLGQDKVASVFYTVVIPMLNPLIYSLRNKEVKKALWNVITRKRIPSFLDFYTETALFIYGIYRTKSPMGKPHYTDEFYPAQLFGCSRSARIPFWVIILMGNSLIVLIIKADPSLRNPMYFFLGNFSSLEIICYVSVTVPRLLIDLCRQNRNIFFLACATQMYFFLVLGATECFILTVVAIRKPLLYPLIMINRRCMHLAAGCWVTGIPVHLGLTYQIFSLPFCGSHQLNHFFCDISPILRLACGNTFMIAMLIYVLAILVVTIPFMLIPGSYVKVISTILTLPLATGNDFIFKTKFQLFNRDGQIYFCFLHHCDTSVEPHDILPEKQRCLDGIKKIPIDMDCSMTLKYMPPGPFVALQEGPQKKMWFKNRNELTILNLPYLQMENRLKTENSNFTAMMEFVLLGFSDIPNIQWILFGIFLVIYLTILICNSIIILITKIDPALQTPMYFFLSNFSFLEICYVTVTIPRMLMDLLTQKGNISLLACATQMCFVLMFGGSECLLLTVMAYDRYVAICNPLHYPLVMNHKVCVQLVTASWVSGVPVVIGQTCQIFSLPFCGSNTINHFFCDIPPVLKLACGDTFVNEIAVYVVAVIFIMVPFLLIVVSYGKIISSILKLSSARGRAKTFSTCSSHLIVVVLFYGTATITYLQPKPNQSEGIGKLISLFYTVLIPTLNPIIYTLRNKDIMMALKKLATNNIFFLEICYVSVTLSRIFTNLWTQKSILFFFACITKVCFIFMLWNTECFLLTVMVRDLHVDICHILLMVMNHDLCIWLNDDWLLDEWNSSHIRADIPYFLSAI</sequence>
<dbReference type="GO" id="GO:0005886">
    <property type="term" value="C:plasma membrane"/>
    <property type="evidence" value="ECO:0007669"/>
    <property type="project" value="UniProtKB-SubCell"/>
</dbReference>
<dbReference type="FunFam" id="1.20.1070.10:FF:000001">
    <property type="entry name" value="Olfactory receptor"/>
    <property type="match status" value="2"/>
</dbReference>
<feature type="transmembrane region" description="Helical" evidence="13">
    <location>
        <begin position="310"/>
        <end position="328"/>
    </location>
</feature>
<dbReference type="Proteomes" id="UP001177744">
    <property type="component" value="Unassembled WGS sequence"/>
</dbReference>
<dbReference type="InterPro" id="IPR000276">
    <property type="entry name" value="GPCR_Rhodpsn"/>
</dbReference>
<keyword evidence="10 12" id="KW-0675">Receptor</keyword>
<dbReference type="AlphaFoldDB" id="A0AA40LKP2"/>
<feature type="transmembrane region" description="Helical" evidence="13">
    <location>
        <begin position="60"/>
        <end position="78"/>
    </location>
</feature>
<feature type="transmembrane region" description="Helical" evidence="13">
    <location>
        <begin position="272"/>
        <end position="290"/>
    </location>
</feature>
<comment type="function">
    <text evidence="1">Putative odorant or sperm cell receptor.</text>
</comment>
<feature type="transmembrane region" description="Helical" evidence="13">
    <location>
        <begin position="386"/>
        <end position="406"/>
    </location>
</feature>
<dbReference type="PANTHER" id="PTHR26453">
    <property type="entry name" value="OLFACTORY RECEPTOR"/>
    <property type="match status" value="1"/>
</dbReference>
<feature type="transmembrane region" description="Helical" evidence="13">
    <location>
        <begin position="464"/>
        <end position="484"/>
    </location>
</feature>
<keyword evidence="11 12" id="KW-0807">Transducer</keyword>
<evidence type="ECO:0000259" key="14">
    <source>
        <dbReference type="PROSITE" id="PS50262"/>
    </source>
</evidence>
<evidence type="ECO:0000256" key="1">
    <source>
        <dbReference type="ARBA" id="ARBA00003929"/>
    </source>
</evidence>
<keyword evidence="3" id="KW-1003">Cell membrane</keyword>
<feature type="transmembrane region" description="Helical" evidence="13">
    <location>
        <begin position="714"/>
        <end position="736"/>
    </location>
</feature>
<dbReference type="SUPFAM" id="SSF81321">
    <property type="entry name" value="Family A G protein-coupled receptor-like"/>
    <property type="match status" value="3"/>
</dbReference>
<dbReference type="GO" id="GO:0004984">
    <property type="term" value="F:olfactory receptor activity"/>
    <property type="evidence" value="ECO:0007669"/>
    <property type="project" value="InterPro"/>
</dbReference>
<evidence type="ECO:0000313" key="15">
    <source>
        <dbReference type="EMBL" id="KAK1335762.1"/>
    </source>
</evidence>
<dbReference type="InterPro" id="IPR000725">
    <property type="entry name" value="Olfact_rcpt"/>
</dbReference>
<feature type="transmembrane region" description="Helical" evidence="13">
    <location>
        <begin position="748"/>
        <end position="774"/>
    </location>
</feature>
<dbReference type="PRINTS" id="PR00237">
    <property type="entry name" value="GPCRRHODOPSN"/>
</dbReference>
<evidence type="ECO:0000256" key="2">
    <source>
        <dbReference type="ARBA" id="ARBA00004651"/>
    </source>
</evidence>
<accession>A0AA40LKP2</accession>
<feature type="transmembrane region" description="Helical" evidence="13">
    <location>
        <begin position="851"/>
        <end position="872"/>
    </location>
</feature>
<keyword evidence="5 12" id="KW-0812">Transmembrane</keyword>
<feature type="transmembrane region" description="Helical" evidence="13">
    <location>
        <begin position="140"/>
        <end position="158"/>
    </location>
</feature>
<proteinExistence type="inferred from homology"/>
<feature type="domain" description="G-protein coupled receptors family 1 profile" evidence="14">
    <location>
        <begin position="41"/>
        <end position="290"/>
    </location>
</feature>
<dbReference type="GO" id="GO:0004930">
    <property type="term" value="F:G protein-coupled receptor activity"/>
    <property type="evidence" value="ECO:0007669"/>
    <property type="project" value="UniProtKB-KW"/>
</dbReference>
<dbReference type="Pfam" id="PF13853">
    <property type="entry name" value="7tm_4"/>
    <property type="match status" value="3"/>
</dbReference>
<evidence type="ECO:0000256" key="6">
    <source>
        <dbReference type="ARBA" id="ARBA00022725"/>
    </source>
</evidence>
<keyword evidence="8 12" id="KW-0297">G-protein coupled receptor</keyword>
<feature type="transmembrane region" description="Helical" evidence="13">
    <location>
        <begin position="927"/>
        <end position="946"/>
    </location>
</feature>
<feature type="transmembrane region" description="Helical" evidence="13">
    <location>
        <begin position="988"/>
        <end position="1005"/>
    </location>
</feature>
<dbReference type="FunFam" id="1.20.1070.10:FF:000003">
    <property type="entry name" value="Olfactory receptor"/>
    <property type="match status" value="1"/>
</dbReference>
<feature type="transmembrane region" description="Helical" evidence="13">
    <location>
        <begin position="25"/>
        <end position="48"/>
    </location>
</feature>
<dbReference type="PRINTS" id="PR00245">
    <property type="entry name" value="OLFACTORYR"/>
</dbReference>
<dbReference type="PROSITE" id="PS00237">
    <property type="entry name" value="G_PROTEIN_RECEP_F1_1"/>
    <property type="match status" value="1"/>
</dbReference>
<evidence type="ECO:0000256" key="8">
    <source>
        <dbReference type="ARBA" id="ARBA00023040"/>
    </source>
</evidence>
<evidence type="ECO:0000313" key="16">
    <source>
        <dbReference type="Proteomes" id="UP001177744"/>
    </source>
</evidence>
<keyword evidence="6" id="KW-0552">Olfaction</keyword>
<dbReference type="CDD" id="cd15225">
    <property type="entry name" value="7tmA_OR10A-like"/>
    <property type="match status" value="1"/>
</dbReference>
<evidence type="ECO:0000256" key="13">
    <source>
        <dbReference type="SAM" id="Phobius"/>
    </source>
</evidence>
<dbReference type="CDD" id="cd15411">
    <property type="entry name" value="7tmA_OR8H-like"/>
    <property type="match status" value="1"/>
</dbReference>
<evidence type="ECO:0000256" key="10">
    <source>
        <dbReference type="ARBA" id="ARBA00023170"/>
    </source>
</evidence>
<evidence type="ECO:0000256" key="12">
    <source>
        <dbReference type="RuleBase" id="RU000688"/>
    </source>
</evidence>
<feature type="transmembrane region" description="Helical" evidence="13">
    <location>
        <begin position="892"/>
        <end position="915"/>
    </location>
</feature>
<feature type="transmembrane region" description="Helical" evidence="13">
    <location>
        <begin position="202"/>
        <end position="225"/>
    </location>
</feature>
<comment type="similarity">
    <text evidence="12">Belongs to the G-protein coupled receptor 1 family.</text>
</comment>
<dbReference type="InterPro" id="IPR017452">
    <property type="entry name" value="GPCR_Rhodpsn_7TM"/>
</dbReference>
<keyword evidence="16" id="KW-1185">Reference proteome</keyword>